<protein>
    <submittedName>
        <fullName evidence="1">Uncharacterized protein</fullName>
    </submittedName>
</protein>
<reference evidence="1" key="1">
    <citation type="journal article" date="2015" name="Nature">
        <title>Complex archaea that bridge the gap between prokaryotes and eukaryotes.</title>
        <authorList>
            <person name="Spang A."/>
            <person name="Saw J.H."/>
            <person name="Jorgensen S.L."/>
            <person name="Zaremba-Niedzwiedzka K."/>
            <person name="Martijn J."/>
            <person name="Lind A.E."/>
            <person name="van Eijk R."/>
            <person name="Schleper C."/>
            <person name="Guy L."/>
            <person name="Ettema T.J."/>
        </authorList>
    </citation>
    <scope>NUCLEOTIDE SEQUENCE</scope>
</reference>
<evidence type="ECO:0000313" key="1">
    <source>
        <dbReference type="EMBL" id="KKM11247.1"/>
    </source>
</evidence>
<organism evidence="1">
    <name type="scientific">marine sediment metagenome</name>
    <dbReference type="NCBI Taxonomy" id="412755"/>
    <lineage>
        <taxon>unclassified sequences</taxon>
        <taxon>metagenomes</taxon>
        <taxon>ecological metagenomes</taxon>
    </lineage>
</organism>
<name>A0A0F9HC55_9ZZZZ</name>
<dbReference type="EMBL" id="LAZR01015489">
    <property type="protein sequence ID" value="KKM11247.1"/>
    <property type="molecule type" value="Genomic_DNA"/>
</dbReference>
<proteinExistence type="predicted"/>
<comment type="caution">
    <text evidence="1">The sequence shown here is derived from an EMBL/GenBank/DDBJ whole genome shotgun (WGS) entry which is preliminary data.</text>
</comment>
<accession>A0A0F9HC55</accession>
<dbReference type="AlphaFoldDB" id="A0A0F9HC55"/>
<gene>
    <name evidence="1" type="ORF">LCGC14_1721050</name>
</gene>
<sequence>MQQSRNVVVLDILPASAHRYIDCFTQVYTRLKETCTYNSYSSIDSTLHCIERLGGV</sequence>